<protein>
    <submittedName>
        <fullName evidence="2">Uncharacterized protein</fullName>
    </submittedName>
</protein>
<reference evidence="2 3" key="1">
    <citation type="submission" date="2016-11" db="EMBL/GenBank/DDBJ databases">
        <authorList>
            <person name="Jaros S."/>
            <person name="Januszkiewicz K."/>
            <person name="Wedrychowicz H."/>
        </authorList>
    </citation>
    <scope>NUCLEOTIDE SEQUENCE [LARGE SCALE GENOMIC DNA]</scope>
    <source>
        <strain evidence="2 3">DSM 44666</strain>
    </source>
</reference>
<evidence type="ECO:0000313" key="3">
    <source>
        <dbReference type="Proteomes" id="UP000184476"/>
    </source>
</evidence>
<proteinExistence type="predicted"/>
<feature type="region of interest" description="Disordered" evidence="1">
    <location>
        <begin position="1"/>
        <end position="75"/>
    </location>
</feature>
<dbReference type="EMBL" id="FQVL01000005">
    <property type="protein sequence ID" value="SHE94603.1"/>
    <property type="molecule type" value="Genomic_DNA"/>
</dbReference>
<evidence type="ECO:0000256" key="1">
    <source>
        <dbReference type="SAM" id="MobiDB-lite"/>
    </source>
</evidence>
<dbReference type="Proteomes" id="UP000184476">
    <property type="component" value="Unassembled WGS sequence"/>
</dbReference>
<organism evidence="2 3">
    <name type="scientific">Seinonella peptonophila</name>
    <dbReference type="NCBI Taxonomy" id="112248"/>
    <lineage>
        <taxon>Bacteria</taxon>
        <taxon>Bacillati</taxon>
        <taxon>Bacillota</taxon>
        <taxon>Bacilli</taxon>
        <taxon>Bacillales</taxon>
        <taxon>Thermoactinomycetaceae</taxon>
        <taxon>Seinonella</taxon>
    </lineage>
</organism>
<keyword evidence="3" id="KW-1185">Reference proteome</keyword>
<sequence>MQCRSLRAGQASSGSGTVRSVHLQERPTGREREVRLHSQVRTGTATRPVLPRGVVSDREGDREAEHETGGSLLPR</sequence>
<feature type="compositionally biased region" description="Basic and acidic residues" evidence="1">
    <location>
        <begin position="22"/>
        <end position="36"/>
    </location>
</feature>
<feature type="compositionally biased region" description="Basic and acidic residues" evidence="1">
    <location>
        <begin position="55"/>
        <end position="68"/>
    </location>
</feature>
<accession>A0A1M4XMW3</accession>
<name>A0A1M4XMW3_9BACL</name>
<dbReference type="AlphaFoldDB" id="A0A1M4XMW3"/>
<gene>
    <name evidence="2" type="ORF">SAMN05444392_10575</name>
</gene>
<evidence type="ECO:0000313" key="2">
    <source>
        <dbReference type="EMBL" id="SHE94603.1"/>
    </source>
</evidence>